<dbReference type="EMBL" id="CP102487">
    <property type="protein sequence ID" value="UUX58829.1"/>
    <property type="molecule type" value="Genomic_DNA"/>
</dbReference>
<dbReference type="PANTHER" id="PTHR37314">
    <property type="entry name" value="SLR0142 PROTEIN"/>
    <property type="match status" value="1"/>
</dbReference>
<evidence type="ECO:0000313" key="3">
    <source>
        <dbReference type="Proteomes" id="UP001060018"/>
    </source>
</evidence>
<dbReference type="AlphaFoldDB" id="A0AA95BR29"/>
<name>A0AA95BR29_9MICC</name>
<keyword evidence="1" id="KW-0472">Membrane</keyword>
<feature type="transmembrane region" description="Helical" evidence="1">
    <location>
        <begin position="123"/>
        <end position="141"/>
    </location>
</feature>
<keyword evidence="1" id="KW-1133">Transmembrane helix</keyword>
<dbReference type="Proteomes" id="UP001060018">
    <property type="component" value="Chromosome"/>
</dbReference>
<accession>A0AA95BR29</accession>
<feature type="transmembrane region" description="Helical" evidence="1">
    <location>
        <begin position="15"/>
        <end position="36"/>
    </location>
</feature>
<evidence type="ECO:0000313" key="2">
    <source>
        <dbReference type="EMBL" id="UUX58829.1"/>
    </source>
</evidence>
<reference evidence="2" key="1">
    <citation type="journal article" date="2022" name="Pest Manag. Sci.">
        <title>Glutamicibacter halophytocola-mediated host fitness of potato tuber moth on Solanaceae crops.</title>
        <authorList>
            <person name="Wang W."/>
            <person name="Xiao G."/>
            <person name="Du G."/>
            <person name="Chang L."/>
            <person name="Yang Y."/>
            <person name="Ye J."/>
            <person name="Chen B."/>
        </authorList>
    </citation>
    <scope>NUCLEOTIDE SEQUENCE</scope>
    <source>
        <strain evidence="2">S2</strain>
    </source>
</reference>
<gene>
    <name evidence="2" type="ORF">NUH22_16300</name>
</gene>
<evidence type="ECO:0000256" key="1">
    <source>
        <dbReference type="SAM" id="Phobius"/>
    </source>
</evidence>
<feature type="transmembrane region" description="Helical" evidence="1">
    <location>
        <begin position="96"/>
        <end position="117"/>
    </location>
</feature>
<feature type="transmembrane region" description="Helical" evidence="1">
    <location>
        <begin position="204"/>
        <end position="220"/>
    </location>
</feature>
<keyword evidence="1" id="KW-0812">Transmembrane</keyword>
<sequence length="239" mass="24012">MPNALKPRDPAKMHLILMLVLTFSTGIIDAVGYLGLDRVFTGNMTGNVVILGMALMGADGLPVLGPSIALVGFVAGAAIAGRVLKSESAGWSRRTTVLIAVVGACLALTAIGLFAGVHHAAQGAALSITGFIAAAMGLQAGTARHLAVKDVTTVVVTSTLTGLAADSPLGGGSGKYWERRLLAVALILLGAAAGAAFLQVHIGLGVLFTGVLAMGVALVGERSRQQAAHAEAESLVEAS</sequence>
<dbReference type="RefSeq" id="WP_060703003.1">
    <property type="nucleotide sequence ID" value="NZ_CP012750.1"/>
</dbReference>
<proteinExistence type="predicted"/>
<organism evidence="2 3">
    <name type="scientific">Glutamicibacter halophytocola</name>
    <dbReference type="NCBI Taxonomy" id="1933880"/>
    <lineage>
        <taxon>Bacteria</taxon>
        <taxon>Bacillati</taxon>
        <taxon>Actinomycetota</taxon>
        <taxon>Actinomycetes</taxon>
        <taxon>Micrococcales</taxon>
        <taxon>Micrococcaceae</taxon>
        <taxon>Glutamicibacter</taxon>
    </lineage>
</organism>
<dbReference type="KEGG" id="gar:AOZ07_16630"/>
<feature type="transmembrane region" description="Helical" evidence="1">
    <location>
        <begin position="181"/>
        <end position="198"/>
    </location>
</feature>
<dbReference type="Pfam" id="PF06912">
    <property type="entry name" value="DUF1275"/>
    <property type="match status" value="1"/>
</dbReference>
<dbReference type="PANTHER" id="PTHR37314:SF4">
    <property type="entry name" value="UPF0700 TRANSMEMBRANE PROTEIN YOAK"/>
    <property type="match status" value="1"/>
</dbReference>
<protein>
    <submittedName>
        <fullName evidence="2">DUF1275 domain-containing protein</fullName>
    </submittedName>
</protein>
<feature type="transmembrane region" description="Helical" evidence="1">
    <location>
        <begin position="63"/>
        <end position="84"/>
    </location>
</feature>
<dbReference type="InterPro" id="IPR010699">
    <property type="entry name" value="DUF1275"/>
</dbReference>